<feature type="compositionally biased region" description="Basic residues" evidence="1">
    <location>
        <begin position="682"/>
        <end position="702"/>
    </location>
</feature>
<evidence type="ECO:0008006" key="5">
    <source>
        <dbReference type="Google" id="ProtNLM"/>
    </source>
</evidence>
<keyword evidence="2" id="KW-0812">Transmembrane</keyword>
<feature type="chain" id="PRO_5038867588" description="Signal peptide-containing protein" evidence="3">
    <location>
        <begin position="23"/>
        <end position="934"/>
    </location>
</feature>
<reference evidence="4" key="1">
    <citation type="submission" date="2022-10" db="EMBL/GenBank/DDBJ databases">
        <title>Adaptive evolution leads to modifications in subtelomeric GC content in a zoonotic Cryptosporidium species.</title>
        <authorList>
            <person name="Li J."/>
            <person name="Feng Y."/>
            <person name="Xiao L."/>
        </authorList>
    </citation>
    <scope>NUCLEOTIDE SEQUENCE</scope>
    <source>
        <strain evidence="4">33844</strain>
    </source>
</reference>
<protein>
    <recommendedName>
        <fullName evidence="5">Signal peptide-containing protein</fullName>
    </recommendedName>
</protein>
<feature type="region of interest" description="Disordered" evidence="1">
    <location>
        <begin position="678"/>
        <end position="702"/>
    </location>
</feature>
<dbReference type="AlphaFoldDB" id="A0A9D5DGC6"/>
<dbReference type="EMBL" id="JAPCXC010000040">
    <property type="protein sequence ID" value="KAJ1608778.1"/>
    <property type="molecule type" value="Genomic_DNA"/>
</dbReference>
<sequence>MNLKFCAFYLIFIVNIFILSDGATAPGNNDSKLNSPDIYLMKEYKTESQDDFDVSGFLAKTINSELLFSRYEINYLLEEIIIYLVKYLEFTVYFSAITDHKNYKTVYRKIENVSSYLDSRSSCIKRSKMLLQYRIGELSDQIHGIVDISLLSSLNTDSGHISKESIVGISSISKKVIVKILQMVKLLQTFSSLDVDLSLRNISKLLIKISDDCLKMFKGSIKKFYKMDKKEFESRFALRVKKIQKSTISLEITNNLDYLSDMKKNFEGAMQMISAYNTFLETGKTHLTPRELEETKSLIADFFENGNLDEPDVFRSEEFVLNSLELLGLAALNLSLFNNEMHHKLKNEVEAAWELVMSMIKYRGTEIVLSQTVVLKVREEVRSLMECQKLVCLDFTMMNLDNSLTENDLISHINSFYDSFLRIYELIRREQSRNTEGKYIRLLYSNVNPLFEKTLDNYKSIILSLKKIQNSSDKKKTKKYKISRKRKILENSRQSLQVNERRHSRHSNKSRKKRRVIISIGKGRFRKSNYLTEARASRKGVGEELYIQPKRKSEKQMAQCASDNAQLLRTLKIMESQLSHLLKMNYVDIISILESTIGMLNEILASEGVYTQEGSFDADFSEVISGLRSIGDQTNDHQLLFEIPDTSTVNNFENSNSNLPFTDTQCGMCEKYTDQGSVVSKEKKKSSKPRSRASTKSRKSIISRFGKKRADEKVRPIDEVGSTVELFGENPVFANQASSKLLFEFDESGNIIAKQLCSKSRTASKKKRFFSSSKKGSQKSSMYIEGPVRITTNEISNNTCEFTSEKQISCIGSSEGSEHIRTKKSINKRTLFMVIPDIMDKDLVSSILSRYNIKLLNFSNLSLSSPYSQISQAITTCFNETVYLYYDIYLFLSGIEKMVLKQVVVQMIILTKNLIAVLVAKDKRKMKILNRGGQ</sequence>
<accession>A0A9D5DGC6</accession>
<feature type="compositionally biased region" description="Basic residues" evidence="1">
    <location>
        <begin position="502"/>
        <end position="513"/>
    </location>
</feature>
<keyword evidence="3" id="KW-0732">Signal</keyword>
<comment type="caution">
    <text evidence="4">The sequence shown here is derived from an EMBL/GenBank/DDBJ whole genome shotgun (WGS) entry which is preliminary data.</text>
</comment>
<evidence type="ECO:0000256" key="3">
    <source>
        <dbReference type="SAM" id="SignalP"/>
    </source>
</evidence>
<keyword evidence="2" id="KW-1133">Transmembrane helix</keyword>
<feature type="transmembrane region" description="Helical" evidence="2">
    <location>
        <begin position="903"/>
        <end position="920"/>
    </location>
</feature>
<keyword evidence="2" id="KW-0472">Membrane</keyword>
<feature type="region of interest" description="Disordered" evidence="1">
    <location>
        <begin position="491"/>
        <end position="513"/>
    </location>
</feature>
<evidence type="ECO:0000313" key="4">
    <source>
        <dbReference type="EMBL" id="KAJ1608778.1"/>
    </source>
</evidence>
<proteinExistence type="predicted"/>
<dbReference type="Proteomes" id="UP001067231">
    <property type="component" value="Unassembled WGS sequence"/>
</dbReference>
<organism evidence="4">
    <name type="scientific">Cryptosporidium canis</name>
    <dbReference type="NCBI Taxonomy" id="195482"/>
    <lineage>
        <taxon>Eukaryota</taxon>
        <taxon>Sar</taxon>
        <taxon>Alveolata</taxon>
        <taxon>Apicomplexa</taxon>
        <taxon>Conoidasida</taxon>
        <taxon>Coccidia</taxon>
        <taxon>Eucoccidiorida</taxon>
        <taxon>Eimeriorina</taxon>
        <taxon>Cryptosporidiidae</taxon>
        <taxon>Cryptosporidium</taxon>
    </lineage>
</organism>
<evidence type="ECO:0000256" key="2">
    <source>
        <dbReference type="SAM" id="Phobius"/>
    </source>
</evidence>
<evidence type="ECO:0000256" key="1">
    <source>
        <dbReference type="SAM" id="MobiDB-lite"/>
    </source>
</evidence>
<name>A0A9D5DGC6_9CRYT</name>
<dbReference type="OrthoDB" id="342289at2759"/>
<gene>
    <name evidence="4" type="ORF">OJ253_1804</name>
</gene>
<feature type="signal peptide" evidence="3">
    <location>
        <begin position="1"/>
        <end position="22"/>
    </location>
</feature>